<evidence type="ECO:0000313" key="1">
    <source>
        <dbReference type="Ensembl" id="ENSAPOP00000019155.1"/>
    </source>
</evidence>
<dbReference type="AlphaFoldDB" id="A0A3Q1GPF0"/>
<evidence type="ECO:0000313" key="2">
    <source>
        <dbReference type="Proteomes" id="UP000257200"/>
    </source>
</evidence>
<dbReference type="Ensembl" id="ENSAPOT00000028960.1">
    <property type="protein sequence ID" value="ENSAPOP00000019155.1"/>
    <property type="gene ID" value="ENSAPOG00000022547.1"/>
</dbReference>
<dbReference type="STRING" id="80966.ENSAPOP00000019155"/>
<keyword evidence="2" id="KW-1185">Reference proteome</keyword>
<protein>
    <submittedName>
        <fullName evidence="1">Uncharacterized protein</fullName>
    </submittedName>
</protein>
<accession>A0A3Q1GPF0</accession>
<reference evidence="1" key="1">
    <citation type="submission" date="2025-08" db="UniProtKB">
        <authorList>
            <consortium name="Ensembl"/>
        </authorList>
    </citation>
    <scope>IDENTIFICATION</scope>
</reference>
<dbReference type="GeneTree" id="ENSGT00940000176172"/>
<dbReference type="Proteomes" id="UP000257200">
    <property type="component" value="Unplaced"/>
</dbReference>
<reference evidence="1" key="2">
    <citation type="submission" date="2025-09" db="UniProtKB">
        <authorList>
            <consortium name="Ensembl"/>
        </authorList>
    </citation>
    <scope>IDENTIFICATION</scope>
</reference>
<organism evidence="1 2">
    <name type="scientific">Acanthochromis polyacanthus</name>
    <name type="common">spiny chromis</name>
    <dbReference type="NCBI Taxonomy" id="80966"/>
    <lineage>
        <taxon>Eukaryota</taxon>
        <taxon>Metazoa</taxon>
        <taxon>Chordata</taxon>
        <taxon>Craniata</taxon>
        <taxon>Vertebrata</taxon>
        <taxon>Euteleostomi</taxon>
        <taxon>Actinopterygii</taxon>
        <taxon>Neopterygii</taxon>
        <taxon>Teleostei</taxon>
        <taxon>Neoteleostei</taxon>
        <taxon>Acanthomorphata</taxon>
        <taxon>Ovalentaria</taxon>
        <taxon>Pomacentridae</taxon>
        <taxon>Acanthochromis</taxon>
    </lineage>
</organism>
<proteinExistence type="predicted"/>
<sequence length="74" mass="8762">MGEKCYTTCCMAIVCFRCIRQSLEDCNRCPKCHYIVNNVDQLYPNFLLCFLKLYKLEILLSFSCGLSHRRRVPF</sequence>
<name>A0A3Q1GPF0_9TELE</name>
<dbReference type="InParanoid" id="A0A3Q1GPF0"/>